<dbReference type="EMBL" id="OZ019908">
    <property type="protein sequence ID" value="CAK9207715.1"/>
    <property type="molecule type" value="Genomic_DNA"/>
</dbReference>
<accession>A0ABP0TXR1</accession>
<evidence type="ECO:0000313" key="3">
    <source>
        <dbReference type="Proteomes" id="UP001497512"/>
    </source>
</evidence>
<dbReference type="InterPro" id="IPR029056">
    <property type="entry name" value="Ribokinase-like"/>
</dbReference>
<proteinExistence type="predicted"/>
<feature type="domain" description="Carbohydrate kinase PfkB" evidence="1">
    <location>
        <begin position="26"/>
        <end position="236"/>
    </location>
</feature>
<sequence length="342" mass="37667">MEMVTFTIIVDDIVYPDGHSAMACLGGGGPQTAFGAKLWFSDNERVGLAAGIGADFPESCRTWLEETGIDTHGLLQWPLSTLRAWQILEGDGRRTQVWRMAVGDEVWGMLRPEMSALPLPYQKAKVYHAGVHPSGRDVDFIRGLRDTGAEIVSIEVYTHAEDIVSRTELQDLVSSGHIFSPNEREAVSLVGPGPPLELIERLSELGAEVVVLRRGPLGCIKCVNRSDTKETWEVPAFHTLFGHQEKAHGETSAKEEPTLRIKGVNVKKILDPTGCGNTFCGGFLAGWYKTHDLLTAALWGSIAASFMLEYEGVPPLPMSQWKAEAQLRLELLHPHAMKLRFA</sequence>
<dbReference type="PANTHER" id="PTHR47098:SF2">
    <property type="entry name" value="PROTEIN MAK32"/>
    <property type="match status" value="1"/>
</dbReference>
<name>A0ABP0TXR1_9BRYO</name>
<reference evidence="2" key="1">
    <citation type="submission" date="2024-02" db="EMBL/GenBank/DDBJ databases">
        <authorList>
            <consortium name="ELIXIR-Norway"/>
            <consortium name="Elixir Norway"/>
        </authorList>
    </citation>
    <scope>NUCLEOTIDE SEQUENCE</scope>
</reference>
<evidence type="ECO:0000259" key="1">
    <source>
        <dbReference type="Pfam" id="PF00294"/>
    </source>
</evidence>
<dbReference type="InterPro" id="IPR011611">
    <property type="entry name" value="PfkB_dom"/>
</dbReference>
<dbReference type="Gene3D" id="3.40.1190.20">
    <property type="match status" value="1"/>
</dbReference>
<dbReference type="PANTHER" id="PTHR47098">
    <property type="entry name" value="PROTEIN MAK32"/>
    <property type="match status" value="1"/>
</dbReference>
<dbReference type="SUPFAM" id="SSF53613">
    <property type="entry name" value="Ribokinase-like"/>
    <property type="match status" value="1"/>
</dbReference>
<evidence type="ECO:0000313" key="2">
    <source>
        <dbReference type="EMBL" id="CAK9207715.1"/>
    </source>
</evidence>
<protein>
    <recommendedName>
        <fullName evidence="1">Carbohydrate kinase PfkB domain-containing protein</fullName>
    </recommendedName>
</protein>
<organism evidence="2 3">
    <name type="scientific">Sphagnum troendelagicum</name>
    <dbReference type="NCBI Taxonomy" id="128251"/>
    <lineage>
        <taxon>Eukaryota</taxon>
        <taxon>Viridiplantae</taxon>
        <taxon>Streptophyta</taxon>
        <taxon>Embryophyta</taxon>
        <taxon>Bryophyta</taxon>
        <taxon>Sphagnophytina</taxon>
        <taxon>Sphagnopsida</taxon>
        <taxon>Sphagnales</taxon>
        <taxon>Sphagnaceae</taxon>
        <taxon>Sphagnum</taxon>
    </lineage>
</organism>
<dbReference type="Pfam" id="PF00294">
    <property type="entry name" value="PfkB"/>
    <property type="match status" value="2"/>
</dbReference>
<gene>
    <name evidence="2" type="ORF">CSSPTR1EN2_LOCUS8945</name>
</gene>
<feature type="domain" description="Carbohydrate kinase PfkB" evidence="1">
    <location>
        <begin position="258"/>
        <end position="313"/>
    </location>
</feature>
<dbReference type="Proteomes" id="UP001497512">
    <property type="component" value="Chromosome 16"/>
</dbReference>
<keyword evidence="3" id="KW-1185">Reference proteome</keyword>